<sequence>MWYRGWFGLEEWGGGGRFGVTMGWGFDGGWKDVTIIAGWRWQLASIFKISSSISCFLLFQSFESKLKFRSLSHICNCVIVELRPLLLSFRGHRPCVGKTSRRYGRPTRSIALCV</sequence>
<proteinExistence type="predicted"/>
<dbReference type="EMBL" id="JAJFAZ020000004">
    <property type="protein sequence ID" value="KAI5335646.1"/>
    <property type="molecule type" value="Genomic_DNA"/>
</dbReference>
<gene>
    <name evidence="1" type="ORF">L3X38_025779</name>
</gene>
<dbReference type="AlphaFoldDB" id="A0AAD4Z7P4"/>
<evidence type="ECO:0000313" key="1">
    <source>
        <dbReference type="EMBL" id="KAI5335646.1"/>
    </source>
</evidence>
<keyword evidence="2" id="KW-1185">Reference proteome</keyword>
<organism evidence="1 2">
    <name type="scientific">Prunus dulcis</name>
    <name type="common">Almond</name>
    <name type="synonym">Amygdalus dulcis</name>
    <dbReference type="NCBI Taxonomy" id="3755"/>
    <lineage>
        <taxon>Eukaryota</taxon>
        <taxon>Viridiplantae</taxon>
        <taxon>Streptophyta</taxon>
        <taxon>Embryophyta</taxon>
        <taxon>Tracheophyta</taxon>
        <taxon>Spermatophyta</taxon>
        <taxon>Magnoliopsida</taxon>
        <taxon>eudicotyledons</taxon>
        <taxon>Gunneridae</taxon>
        <taxon>Pentapetalae</taxon>
        <taxon>rosids</taxon>
        <taxon>fabids</taxon>
        <taxon>Rosales</taxon>
        <taxon>Rosaceae</taxon>
        <taxon>Amygdaloideae</taxon>
        <taxon>Amygdaleae</taxon>
        <taxon>Prunus</taxon>
    </lineage>
</organism>
<comment type="caution">
    <text evidence="1">The sequence shown here is derived from an EMBL/GenBank/DDBJ whole genome shotgun (WGS) entry which is preliminary data.</text>
</comment>
<accession>A0AAD4Z7P4</accession>
<name>A0AAD4Z7P4_PRUDU</name>
<reference evidence="1 2" key="1">
    <citation type="journal article" date="2022" name="G3 (Bethesda)">
        <title>Whole-genome sequence and methylome profiling of the almond [Prunus dulcis (Mill.) D.A. Webb] cultivar 'Nonpareil'.</title>
        <authorList>
            <person name="D'Amico-Willman K.M."/>
            <person name="Ouma W.Z."/>
            <person name="Meulia T."/>
            <person name="Sideli G.M."/>
            <person name="Gradziel T.M."/>
            <person name="Fresnedo-Ramirez J."/>
        </authorList>
    </citation>
    <scope>NUCLEOTIDE SEQUENCE [LARGE SCALE GENOMIC DNA]</scope>
    <source>
        <strain evidence="1">Clone GOH B32 T37-40</strain>
    </source>
</reference>
<protein>
    <submittedName>
        <fullName evidence="1">Uncharacterized protein</fullName>
    </submittedName>
</protein>
<dbReference type="Proteomes" id="UP001054821">
    <property type="component" value="Chromosome 4"/>
</dbReference>
<evidence type="ECO:0000313" key="2">
    <source>
        <dbReference type="Proteomes" id="UP001054821"/>
    </source>
</evidence>